<keyword evidence="1" id="KW-1133">Transmembrane helix</keyword>
<feature type="transmembrane region" description="Helical" evidence="1">
    <location>
        <begin position="23"/>
        <end position="43"/>
    </location>
</feature>
<keyword evidence="1" id="KW-0812">Transmembrane</keyword>
<feature type="transmembrane region" description="Helical" evidence="1">
    <location>
        <begin position="542"/>
        <end position="562"/>
    </location>
</feature>
<name>A0ABY7QLQ3_9FLAO</name>
<gene>
    <name evidence="2" type="ORF">PFY12_00515</name>
</gene>
<feature type="transmembrane region" description="Helical" evidence="1">
    <location>
        <begin position="105"/>
        <end position="123"/>
    </location>
</feature>
<evidence type="ECO:0008006" key="4">
    <source>
        <dbReference type="Google" id="ProtNLM"/>
    </source>
</evidence>
<organism evidence="2 3">
    <name type="scientific">Chryseobacterium camelliae</name>
    <dbReference type="NCBI Taxonomy" id="1265445"/>
    <lineage>
        <taxon>Bacteria</taxon>
        <taxon>Pseudomonadati</taxon>
        <taxon>Bacteroidota</taxon>
        <taxon>Flavobacteriia</taxon>
        <taxon>Flavobacteriales</taxon>
        <taxon>Weeksellaceae</taxon>
        <taxon>Chryseobacterium group</taxon>
        <taxon>Chryseobacterium</taxon>
    </lineage>
</organism>
<accession>A0ABY7QLQ3</accession>
<protein>
    <recommendedName>
        <fullName evidence="4">ABC transporter permease</fullName>
    </recommendedName>
</protein>
<keyword evidence="1" id="KW-0472">Membrane</keyword>
<feature type="transmembrane region" description="Helical" evidence="1">
    <location>
        <begin position="64"/>
        <end position="85"/>
    </location>
</feature>
<feature type="transmembrane region" description="Helical" evidence="1">
    <location>
        <begin position="480"/>
        <end position="504"/>
    </location>
</feature>
<proteinExistence type="predicted"/>
<feature type="transmembrane region" description="Helical" evidence="1">
    <location>
        <begin position="511"/>
        <end position="530"/>
    </location>
</feature>
<evidence type="ECO:0000256" key="1">
    <source>
        <dbReference type="SAM" id="Phobius"/>
    </source>
</evidence>
<feature type="transmembrane region" description="Helical" evidence="1">
    <location>
        <begin position="583"/>
        <end position="603"/>
    </location>
</feature>
<evidence type="ECO:0000313" key="2">
    <source>
        <dbReference type="EMBL" id="WBV60617.1"/>
    </source>
</evidence>
<reference evidence="2 3" key="1">
    <citation type="submission" date="2023-01" db="EMBL/GenBank/DDBJ databases">
        <title>Complete genome of Chryseobacterium camelliae VAN22-5A.</title>
        <authorList>
            <person name="Zong G."/>
            <person name="Cao G."/>
        </authorList>
    </citation>
    <scope>NUCLEOTIDE SEQUENCE [LARGE SCALE GENOMIC DNA]</scope>
    <source>
        <strain evidence="2 3">VAN22-5A</strain>
    </source>
</reference>
<evidence type="ECO:0000313" key="3">
    <source>
        <dbReference type="Proteomes" id="UP001210978"/>
    </source>
</evidence>
<dbReference type="EMBL" id="CP115859">
    <property type="protein sequence ID" value="WBV60617.1"/>
    <property type="molecule type" value="Genomic_DNA"/>
</dbReference>
<dbReference type="Proteomes" id="UP001210978">
    <property type="component" value="Chromosome"/>
</dbReference>
<feature type="transmembrane region" description="Helical" evidence="1">
    <location>
        <begin position="455"/>
        <end position="474"/>
    </location>
</feature>
<sequence>MQKIYKFNQYILEKYPTVWNTKIIWMLLAGIVVHVLFFIIGYFSHANPVSLQKFEVKDDYFRGGMIFIHLIISILMIVGWLIMMFKNNAFKNFYPSSKTKLFLQFVQYFIIIFSCTTFYFSYMTGFKMFIKNKYPDKEMTGNIDVINKTIPFVSQELNGYTLDNRKYPKLFNDLYCETNINEIDRNKKYFVYYNKVYQFYSIFSKVSYKKDEYGNYFFPEKMNKNLLAYSEIKDNCEVFYFKKEVVDVSPYIKTTGLTYYNFSDVFYDNRLNDRVGGYSKDIYHELTVEDDIKNYQNKKAFEVNKSVAALLDKKNPAEVEKLLTQFLKISKEFGIRNNLEAKEWTKMIVSPQNPNFEVRYFIRKFEKTREGDDIPAEAGYEEAAVDSAAVVASNGTIVNDTVTIKTFNPEINKEISPEQFYKNNVTDYYYYTDNLKDVLTNVDTMKSYDFFSENIHIYIWIAFFLSTFIFSFRITGLKSLLFSLITAGVLTLAVTLLTVLYSVMVGGREEFFAGYFLLVLSLIILAVPVFKMNTFSKLITSIFVNISMNGFVLFVLLLFGIISLHQRADCRNTYEDCITIIEYLDFALSYIILACGFVFIYFYTSILQKWKARSQ</sequence>
<keyword evidence="3" id="KW-1185">Reference proteome</keyword>
<dbReference type="RefSeq" id="WP_271148937.1">
    <property type="nucleotide sequence ID" value="NZ_CP115859.1"/>
</dbReference>